<accession>A0ABQ5XQE0</accession>
<reference evidence="2" key="1">
    <citation type="journal article" date="2019" name="Int. J. Syst. Evol. Microbiol.">
        <title>The Global Catalogue of Microorganisms (GCM) 10K type strain sequencing project: providing services to taxonomists for standard genome sequencing and annotation.</title>
        <authorList>
            <consortium name="The Broad Institute Genomics Platform"/>
            <consortium name="The Broad Institute Genome Sequencing Center for Infectious Disease"/>
            <person name="Wu L."/>
            <person name="Ma J."/>
        </authorList>
    </citation>
    <scope>NUCLEOTIDE SEQUENCE [LARGE SCALE GENOMIC DNA]</scope>
    <source>
        <strain evidence="2">NBRC 111980</strain>
    </source>
</reference>
<dbReference type="EMBL" id="BSOB01000012">
    <property type="protein sequence ID" value="GLQ92781.1"/>
    <property type="molecule type" value="Genomic_DNA"/>
</dbReference>
<gene>
    <name evidence="1" type="ORF">GCM10007901_17320</name>
</gene>
<sequence length="61" mass="6744">MDGDGGCEYETLTKHVTHMVVIPAKAGIHLRLGTRAKWIPAFAGMTASRDARMSYKTKTHQ</sequence>
<comment type="caution">
    <text evidence="1">The sequence shown here is derived from an EMBL/GenBank/DDBJ whole genome shotgun (WGS) entry which is preliminary data.</text>
</comment>
<organism evidence="1 2">
    <name type="scientific">Dyella acidisoli</name>
    <dbReference type="NCBI Taxonomy" id="1867834"/>
    <lineage>
        <taxon>Bacteria</taxon>
        <taxon>Pseudomonadati</taxon>
        <taxon>Pseudomonadota</taxon>
        <taxon>Gammaproteobacteria</taxon>
        <taxon>Lysobacterales</taxon>
        <taxon>Rhodanobacteraceae</taxon>
        <taxon>Dyella</taxon>
    </lineage>
</organism>
<dbReference type="Proteomes" id="UP001156670">
    <property type="component" value="Unassembled WGS sequence"/>
</dbReference>
<evidence type="ECO:0000313" key="2">
    <source>
        <dbReference type="Proteomes" id="UP001156670"/>
    </source>
</evidence>
<evidence type="ECO:0000313" key="1">
    <source>
        <dbReference type="EMBL" id="GLQ92781.1"/>
    </source>
</evidence>
<keyword evidence="2" id="KW-1185">Reference proteome</keyword>
<name>A0ABQ5XQE0_9GAMM</name>
<protein>
    <submittedName>
        <fullName evidence="1">Uncharacterized protein</fullName>
    </submittedName>
</protein>
<proteinExistence type="predicted"/>